<sequence>MIDDIVAGRLRPGEKLCEVKIATRLGCSRTPVREAFRHLGAMGLAIFEKNRGGNVVRLERAMMLELFEALAEIAAACAGLSASRPDSLRKIWVDHDWRRNVAAPAGTGGEQDLFTVLFDQCGNRLLAETGRAIRCRLLPYWRMLGASADQWPGFGERGQDEAVRAMGAGDGRSARRLMRAFVLMARDQAVRGLPQAVLP</sequence>
<dbReference type="AlphaFoldDB" id="A0A0C2UF47"/>
<evidence type="ECO:0000256" key="1">
    <source>
        <dbReference type="ARBA" id="ARBA00023015"/>
    </source>
</evidence>
<evidence type="ECO:0000259" key="4">
    <source>
        <dbReference type="PROSITE" id="PS50949"/>
    </source>
</evidence>
<reference evidence="5 6" key="1">
    <citation type="submission" date="2015-01" db="EMBL/GenBank/DDBJ databases">
        <title>Genome Sequence of Magnetospirillum magnetotacticum Strain MS-1.</title>
        <authorList>
            <person name="Marinov G.K."/>
            <person name="Smalley M.D."/>
            <person name="DeSalvo G."/>
        </authorList>
    </citation>
    <scope>NUCLEOTIDE SEQUENCE [LARGE SCALE GENOMIC DNA]</scope>
    <source>
        <strain evidence="5 6">MS-1</strain>
    </source>
</reference>
<protein>
    <submittedName>
        <fullName evidence="5">Transcriptional regulatory protein</fullName>
    </submittedName>
</protein>
<dbReference type="SUPFAM" id="SSF48008">
    <property type="entry name" value="GntR ligand-binding domain-like"/>
    <property type="match status" value="1"/>
</dbReference>
<dbReference type="InterPro" id="IPR036390">
    <property type="entry name" value="WH_DNA-bd_sf"/>
</dbReference>
<dbReference type="PANTHER" id="PTHR43537:SF49">
    <property type="entry name" value="TRANSCRIPTIONAL REGULATORY PROTEIN"/>
    <property type="match status" value="1"/>
</dbReference>
<dbReference type="GO" id="GO:0003677">
    <property type="term" value="F:DNA binding"/>
    <property type="evidence" value="ECO:0007669"/>
    <property type="project" value="UniProtKB-KW"/>
</dbReference>
<keyword evidence="1" id="KW-0805">Transcription regulation</keyword>
<dbReference type="SMART" id="SM00345">
    <property type="entry name" value="HTH_GNTR"/>
    <property type="match status" value="1"/>
</dbReference>
<dbReference type="InterPro" id="IPR008920">
    <property type="entry name" value="TF_FadR/GntR_C"/>
</dbReference>
<dbReference type="Proteomes" id="UP000031971">
    <property type="component" value="Unassembled WGS sequence"/>
</dbReference>
<gene>
    <name evidence="5" type="ORF">CCC_02891</name>
</gene>
<dbReference type="Pfam" id="PF00392">
    <property type="entry name" value="GntR"/>
    <property type="match status" value="1"/>
</dbReference>
<evidence type="ECO:0000256" key="2">
    <source>
        <dbReference type="ARBA" id="ARBA00023125"/>
    </source>
</evidence>
<proteinExistence type="predicted"/>
<dbReference type="InterPro" id="IPR036388">
    <property type="entry name" value="WH-like_DNA-bd_sf"/>
</dbReference>
<keyword evidence="2" id="KW-0238">DNA-binding</keyword>
<dbReference type="EMBL" id="JXSL01000020">
    <property type="protein sequence ID" value="KIM00103.1"/>
    <property type="molecule type" value="Genomic_DNA"/>
</dbReference>
<dbReference type="STRING" id="272627.CCC_02891"/>
<accession>A0A0C2UF47</accession>
<dbReference type="SUPFAM" id="SSF46785">
    <property type="entry name" value="Winged helix' DNA-binding domain"/>
    <property type="match status" value="1"/>
</dbReference>
<dbReference type="PROSITE" id="PS50949">
    <property type="entry name" value="HTH_GNTR"/>
    <property type="match status" value="1"/>
</dbReference>
<dbReference type="PANTHER" id="PTHR43537">
    <property type="entry name" value="TRANSCRIPTIONAL REGULATOR, GNTR FAMILY"/>
    <property type="match status" value="1"/>
</dbReference>
<comment type="caution">
    <text evidence="5">The sequence shown here is derived from an EMBL/GenBank/DDBJ whole genome shotgun (WGS) entry which is preliminary data.</text>
</comment>
<evidence type="ECO:0000256" key="3">
    <source>
        <dbReference type="ARBA" id="ARBA00023163"/>
    </source>
</evidence>
<dbReference type="GO" id="GO:0003700">
    <property type="term" value="F:DNA-binding transcription factor activity"/>
    <property type="evidence" value="ECO:0007669"/>
    <property type="project" value="InterPro"/>
</dbReference>
<name>A0A0C2UF47_PARME</name>
<organism evidence="5 6">
    <name type="scientific">Paramagnetospirillum magnetotacticum MS-1</name>
    <dbReference type="NCBI Taxonomy" id="272627"/>
    <lineage>
        <taxon>Bacteria</taxon>
        <taxon>Pseudomonadati</taxon>
        <taxon>Pseudomonadota</taxon>
        <taxon>Alphaproteobacteria</taxon>
        <taxon>Rhodospirillales</taxon>
        <taxon>Magnetospirillaceae</taxon>
        <taxon>Paramagnetospirillum</taxon>
    </lineage>
</organism>
<dbReference type="Gene3D" id="1.10.10.10">
    <property type="entry name" value="Winged helix-like DNA-binding domain superfamily/Winged helix DNA-binding domain"/>
    <property type="match status" value="1"/>
</dbReference>
<dbReference type="InterPro" id="IPR000524">
    <property type="entry name" value="Tscrpt_reg_HTH_GntR"/>
</dbReference>
<evidence type="ECO:0000313" key="5">
    <source>
        <dbReference type="EMBL" id="KIM00103.1"/>
    </source>
</evidence>
<evidence type="ECO:0000313" key="6">
    <source>
        <dbReference type="Proteomes" id="UP000031971"/>
    </source>
</evidence>
<keyword evidence="6" id="KW-1185">Reference proteome</keyword>
<keyword evidence="3" id="KW-0804">Transcription</keyword>
<dbReference type="Gene3D" id="1.20.120.530">
    <property type="entry name" value="GntR ligand-binding domain-like"/>
    <property type="match status" value="1"/>
</dbReference>
<feature type="domain" description="HTH gntR-type" evidence="4">
    <location>
        <begin position="1"/>
        <end position="58"/>
    </location>
</feature>